<feature type="domain" description="HTH gntR-type" evidence="4">
    <location>
        <begin position="10"/>
        <end position="78"/>
    </location>
</feature>
<dbReference type="Gene3D" id="1.10.10.10">
    <property type="entry name" value="Winged helix-like DNA-binding domain superfamily/Winged helix DNA-binding domain"/>
    <property type="match status" value="1"/>
</dbReference>
<dbReference type="Proteomes" id="UP000243297">
    <property type="component" value="Unassembled WGS sequence"/>
</dbReference>
<accession>A0A1T4NNF7</accession>
<dbReference type="AlphaFoldDB" id="A0A1T4NNF7"/>
<organism evidence="5 6">
    <name type="scientific">Anaerorhabdus furcosa</name>
    <dbReference type="NCBI Taxonomy" id="118967"/>
    <lineage>
        <taxon>Bacteria</taxon>
        <taxon>Bacillati</taxon>
        <taxon>Bacillota</taxon>
        <taxon>Erysipelotrichia</taxon>
        <taxon>Erysipelotrichales</taxon>
        <taxon>Erysipelotrichaceae</taxon>
        <taxon>Anaerorhabdus</taxon>
    </lineage>
</organism>
<dbReference type="InterPro" id="IPR036388">
    <property type="entry name" value="WH-like_DNA-bd_sf"/>
</dbReference>
<sequence length="124" mass="14147">MFLIRIQGNEPIFIQIKNQVNKFIEIGVLKSNDKLPSVRNLAQELGVNPNTVAKAYLELEQEGIVYTLNKKGVFISEGLSTNNHKNQLMKEFSQIAELCLEHNITKEELMKALQSMEEKEDAKD</sequence>
<keyword evidence="1" id="KW-0805">Transcription regulation</keyword>
<evidence type="ECO:0000256" key="2">
    <source>
        <dbReference type="ARBA" id="ARBA00023125"/>
    </source>
</evidence>
<evidence type="ECO:0000259" key="4">
    <source>
        <dbReference type="PROSITE" id="PS50949"/>
    </source>
</evidence>
<dbReference type="PANTHER" id="PTHR38445">
    <property type="entry name" value="HTH-TYPE TRANSCRIPTIONAL REPRESSOR YTRA"/>
    <property type="match status" value="1"/>
</dbReference>
<evidence type="ECO:0000313" key="5">
    <source>
        <dbReference type="EMBL" id="SJZ80732.1"/>
    </source>
</evidence>
<dbReference type="PANTHER" id="PTHR38445:SF9">
    <property type="entry name" value="HTH-TYPE TRANSCRIPTIONAL REPRESSOR YTRA"/>
    <property type="match status" value="1"/>
</dbReference>
<dbReference type="PROSITE" id="PS50949">
    <property type="entry name" value="HTH_GNTR"/>
    <property type="match status" value="1"/>
</dbReference>
<dbReference type="PRINTS" id="PR00035">
    <property type="entry name" value="HTHGNTR"/>
</dbReference>
<keyword evidence="2" id="KW-0238">DNA-binding</keyword>
<evidence type="ECO:0000256" key="1">
    <source>
        <dbReference type="ARBA" id="ARBA00023015"/>
    </source>
</evidence>
<keyword evidence="3" id="KW-0804">Transcription</keyword>
<keyword evidence="6" id="KW-1185">Reference proteome</keyword>
<dbReference type="OrthoDB" id="362473at2"/>
<dbReference type="EMBL" id="FUWY01000004">
    <property type="protein sequence ID" value="SJZ80732.1"/>
    <property type="molecule type" value="Genomic_DNA"/>
</dbReference>
<dbReference type="GO" id="GO:0003677">
    <property type="term" value="F:DNA binding"/>
    <property type="evidence" value="ECO:0007669"/>
    <property type="project" value="UniProtKB-KW"/>
</dbReference>
<dbReference type="CDD" id="cd07377">
    <property type="entry name" value="WHTH_GntR"/>
    <property type="match status" value="1"/>
</dbReference>
<dbReference type="GO" id="GO:0003700">
    <property type="term" value="F:DNA-binding transcription factor activity"/>
    <property type="evidence" value="ECO:0007669"/>
    <property type="project" value="InterPro"/>
</dbReference>
<protein>
    <submittedName>
        <fullName evidence="5">GntR family transcriptional regulator</fullName>
    </submittedName>
</protein>
<dbReference type="SMART" id="SM00345">
    <property type="entry name" value="HTH_GNTR"/>
    <property type="match status" value="1"/>
</dbReference>
<dbReference type="Pfam" id="PF00392">
    <property type="entry name" value="GntR"/>
    <property type="match status" value="1"/>
</dbReference>
<dbReference type="STRING" id="118967.SAMN02745191_1712"/>
<gene>
    <name evidence="5" type="ORF">SAMN02745191_1712</name>
</gene>
<proteinExistence type="predicted"/>
<dbReference type="SUPFAM" id="SSF46785">
    <property type="entry name" value="Winged helix' DNA-binding domain"/>
    <property type="match status" value="1"/>
</dbReference>
<dbReference type="InterPro" id="IPR036390">
    <property type="entry name" value="WH_DNA-bd_sf"/>
</dbReference>
<evidence type="ECO:0000313" key="6">
    <source>
        <dbReference type="Proteomes" id="UP000243297"/>
    </source>
</evidence>
<evidence type="ECO:0000256" key="3">
    <source>
        <dbReference type="ARBA" id="ARBA00023163"/>
    </source>
</evidence>
<dbReference type="InterPro" id="IPR000524">
    <property type="entry name" value="Tscrpt_reg_HTH_GntR"/>
</dbReference>
<reference evidence="6" key="1">
    <citation type="submission" date="2017-02" db="EMBL/GenBank/DDBJ databases">
        <authorList>
            <person name="Varghese N."/>
            <person name="Submissions S."/>
        </authorList>
    </citation>
    <scope>NUCLEOTIDE SEQUENCE [LARGE SCALE GENOMIC DNA]</scope>
    <source>
        <strain evidence="6">ATCC 25662</strain>
    </source>
</reference>
<dbReference type="RefSeq" id="WP_078712099.1">
    <property type="nucleotide sequence ID" value="NZ_FUWY01000004.1"/>
</dbReference>
<name>A0A1T4NNF7_9FIRM</name>